<evidence type="ECO:0000256" key="2">
    <source>
        <dbReference type="SAM" id="Phobius"/>
    </source>
</evidence>
<evidence type="ECO:0000313" key="3">
    <source>
        <dbReference type="EnsemblMetazoa" id="AFAF002951-PA"/>
    </source>
</evidence>
<proteinExistence type="predicted"/>
<protein>
    <recommendedName>
        <fullName evidence="5">PID domain-containing protein</fullName>
    </recommendedName>
</protein>
<organism evidence="3 4">
    <name type="scientific">Anopheles farauti</name>
    <dbReference type="NCBI Taxonomy" id="69004"/>
    <lineage>
        <taxon>Eukaryota</taxon>
        <taxon>Metazoa</taxon>
        <taxon>Ecdysozoa</taxon>
        <taxon>Arthropoda</taxon>
        <taxon>Hexapoda</taxon>
        <taxon>Insecta</taxon>
        <taxon>Pterygota</taxon>
        <taxon>Neoptera</taxon>
        <taxon>Endopterygota</taxon>
        <taxon>Diptera</taxon>
        <taxon>Nematocera</taxon>
        <taxon>Culicoidea</taxon>
        <taxon>Culicidae</taxon>
        <taxon>Anophelinae</taxon>
        <taxon>Anopheles</taxon>
    </lineage>
</organism>
<evidence type="ECO:0000256" key="1">
    <source>
        <dbReference type="SAM" id="MobiDB-lite"/>
    </source>
</evidence>
<dbReference type="SUPFAM" id="SSF50729">
    <property type="entry name" value="PH domain-like"/>
    <property type="match status" value="1"/>
</dbReference>
<dbReference type="EMBL" id="AXCN02001476">
    <property type="status" value="NOT_ANNOTATED_CDS"/>
    <property type="molecule type" value="Genomic_DNA"/>
</dbReference>
<reference evidence="3" key="2">
    <citation type="submission" date="2020-05" db="UniProtKB">
        <authorList>
            <consortium name="EnsemblMetazoa"/>
        </authorList>
    </citation>
    <scope>IDENTIFICATION</scope>
    <source>
        <strain evidence="3">FAR1</strain>
    </source>
</reference>
<dbReference type="PANTHER" id="PTHR41148">
    <property type="entry name" value="LP09875P"/>
    <property type="match status" value="1"/>
</dbReference>
<name>A0A182Q4K2_9DIPT</name>
<dbReference type="Gene3D" id="2.30.29.30">
    <property type="entry name" value="Pleckstrin-homology domain (PH domain)/Phosphotyrosine-binding domain (PTB)"/>
    <property type="match status" value="1"/>
</dbReference>
<dbReference type="AlphaFoldDB" id="A0A182Q4K2"/>
<dbReference type="VEuPathDB" id="VectorBase:AFAF002951"/>
<dbReference type="Proteomes" id="UP000075886">
    <property type="component" value="Unassembled WGS sequence"/>
</dbReference>
<feature type="compositionally biased region" description="Basic and acidic residues" evidence="1">
    <location>
        <begin position="160"/>
        <end position="169"/>
    </location>
</feature>
<reference evidence="4" key="1">
    <citation type="submission" date="2014-01" db="EMBL/GenBank/DDBJ databases">
        <title>The Genome Sequence of Anopheles farauti FAR1 (V2).</title>
        <authorList>
            <consortium name="The Broad Institute Genomics Platform"/>
            <person name="Neafsey D.E."/>
            <person name="Besansky N."/>
            <person name="Howell P."/>
            <person name="Walton C."/>
            <person name="Young S.K."/>
            <person name="Zeng Q."/>
            <person name="Gargeya S."/>
            <person name="Fitzgerald M."/>
            <person name="Haas B."/>
            <person name="Abouelleil A."/>
            <person name="Allen A.W."/>
            <person name="Alvarado L."/>
            <person name="Arachchi H.M."/>
            <person name="Berlin A.M."/>
            <person name="Chapman S.B."/>
            <person name="Gainer-Dewar J."/>
            <person name="Goldberg J."/>
            <person name="Griggs A."/>
            <person name="Gujja S."/>
            <person name="Hansen M."/>
            <person name="Howarth C."/>
            <person name="Imamovic A."/>
            <person name="Ireland A."/>
            <person name="Larimer J."/>
            <person name="McCowan C."/>
            <person name="Murphy C."/>
            <person name="Pearson M."/>
            <person name="Poon T.W."/>
            <person name="Priest M."/>
            <person name="Roberts A."/>
            <person name="Saif S."/>
            <person name="Shea T."/>
            <person name="Sisk P."/>
            <person name="Sykes S."/>
            <person name="Wortman J."/>
            <person name="Nusbaum C."/>
            <person name="Birren B."/>
        </authorList>
    </citation>
    <scope>NUCLEOTIDE SEQUENCE [LARGE SCALE GENOMIC DNA]</scope>
    <source>
        <strain evidence="4">FAR1</strain>
    </source>
</reference>
<dbReference type="CDD" id="cd00934">
    <property type="entry name" value="PTB"/>
    <property type="match status" value="1"/>
</dbReference>
<accession>A0A182Q4K2</accession>
<keyword evidence="2" id="KW-0812">Transmembrane</keyword>
<evidence type="ECO:0008006" key="5">
    <source>
        <dbReference type="Google" id="ProtNLM"/>
    </source>
</evidence>
<dbReference type="InterPro" id="IPR011993">
    <property type="entry name" value="PH-like_dom_sf"/>
</dbReference>
<dbReference type="PANTHER" id="PTHR41148:SF1">
    <property type="entry name" value="LP09875P"/>
    <property type="match status" value="1"/>
</dbReference>
<keyword evidence="4" id="KW-1185">Reference proteome</keyword>
<dbReference type="EnsemblMetazoa" id="AFAF002951-RA">
    <property type="protein sequence ID" value="AFAF002951-PA"/>
    <property type="gene ID" value="AFAF002951"/>
</dbReference>
<feature type="region of interest" description="Disordered" evidence="1">
    <location>
        <begin position="160"/>
        <end position="194"/>
    </location>
</feature>
<sequence length="315" mass="34458">MALRLRKDVQKASYYVWFLGAQEAKALRGSRALLPMIPRMVEKSKEQEPLKVTLQVSHKGLKIVQVSRRHRPLRFAAYLTIVYGFRATNQGSAKHFIPHGAITCSVQTEDIVACTLLLYNPATKCPLHVHAYRCDSEHTAQALHDQLQVLINRPENQKRFTELEARSRPIADGSDGRLSSSEPNPHHPWVGDGGSGDGSGHLLAALPNQIRILGPGAGDCFRGQSQACNTVGGTDANRKLGSVASRRSRTRLTPGLDVVEETLVVTFLRRFRIKLGFRVAVLVALVAIISSVVGDEVPLTVVLSRTVLTSSAGYS</sequence>
<dbReference type="STRING" id="69004.A0A182Q4K2"/>
<keyword evidence="2" id="KW-1133">Transmembrane helix</keyword>
<keyword evidence="2" id="KW-0472">Membrane</keyword>
<evidence type="ECO:0000313" key="4">
    <source>
        <dbReference type="Proteomes" id="UP000075886"/>
    </source>
</evidence>
<feature type="transmembrane region" description="Helical" evidence="2">
    <location>
        <begin position="275"/>
        <end position="294"/>
    </location>
</feature>